<dbReference type="RefSeq" id="WP_147094281.1">
    <property type="nucleotide sequence ID" value="NZ_BJVC01000006.1"/>
</dbReference>
<organism evidence="3 4">
    <name type="scientific">Swaminathania salitolerans</name>
    <dbReference type="NCBI Taxonomy" id="182838"/>
    <lineage>
        <taxon>Bacteria</taxon>
        <taxon>Pseudomonadati</taxon>
        <taxon>Pseudomonadota</taxon>
        <taxon>Alphaproteobacteria</taxon>
        <taxon>Acetobacterales</taxon>
        <taxon>Acetobacteraceae</taxon>
        <taxon>Swaminathania</taxon>
    </lineage>
</organism>
<feature type="region of interest" description="Disordered" evidence="1">
    <location>
        <begin position="114"/>
        <end position="146"/>
    </location>
</feature>
<dbReference type="InterPro" id="IPR054105">
    <property type="entry name" value="WHD_NrtR"/>
</dbReference>
<dbReference type="InterPro" id="IPR011213">
    <property type="entry name" value="NMN_biosyn"/>
</dbReference>
<proteinExistence type="predicted"/>
<dbReference type="InterPro" id="IPR036388">
    <property type="entry name" value="WH-like_DNA-bd_sf"/>
</dbReference>
<feature type="compositionally biased region" description="Basic and acidic residues" evidence="1">
    <location>
        <begin position="114"/>
        <end position="125"/>
    </location>
</feature>
<dbReference type="AlphaFoldDB" id="A0A511BSG1"/>
<feature type="domain" description="NrtR DNA-binding winged helix" evidence="2">
    <location>
        <begin position="240"/>
        <end position="300"/>
    </location>
</feature>
<dbReference type="OrthoDB" id="9786141at2"/>
<dbReference type="SUPFAM" id="SSF46785">
    <property type="entry name" value="Winged helix' DNA-binding domain"/>
    <property type="match status" value="1"/>
</dbReference>
<gene>
    <name evidence="3" type="ORF">SSA02_23880</name>
</gene>
<dbReference type="EMBL" id="BJVC01000006">
    <property type="protein sequence ID" value="GEL03225.1"/>
    <property type="molecule type" value="Genomic_DNA"/>
</dbReference>
<dbReference type="Gene3D" id="1.10.10.10">
    <property type="entry name" value="Winged helix-like DNA-binding domain superfamily/Winged helix DNA-binding domain"/>
    <property type="match status" value="1"/>
</dbReference>
<sequence length="321" mass="36299">MNAIRSELVAVLLAVQDEVPLVLTLDQGRNLPSGPLETAHSSLQRGMRLWVERQTQCHLGHIEQLYTFAEASAQDHPRLIRISYMGLTRLGNMQADWRNLYEYFPWENRRDCGSEARGETGRETGGETGSATGEAGSPGDGAETRQGADTAIARALMRWAGKDAARRWRCEQNFGLAGQPWNDELVLHRYELLWEAGLLPESTRPGAWTVPGRPMPQDRRRILATALARLRAKIRYRPVVFELMPETFTLWQLQRTVEAIAGRPLHKQNFRRLILQQDLVEETGGFEPLPQGRPARLYRFRGDVIGGRQLMGSKLPIARSV</sequence>
<evidence type="ECO:0000313" key="4">
    <source>
        <dbReference type="Proteomes" id="UP000321405"/>
    </source>
</evidence>
<protein>
    <recommendedName>
        <fullName evidence="2">NrtR DNA-binding winged helix domain-containing protein</fullName>
    </recommendedName>
</protein>
<name>A0A511BSG1_9PROT</name>
<keyword evidence="4" id="KW-1185">Reference proteome</keyword>
<evidence type="ECO:0000256" key="1">
    <source>
        <dbReference type="SAM" id="MobiDB-lite"/>
    </source>
</evidence>
<dbReference type="Proteomes" id="UP000321405">
    <property type="component" value="Unassembled WGS sequence"/>
</dbReference>
<reference evidence="3 4" key="1">
    <citation type="submission" date="2019-07" db="EMBL/GenBank/DDBJ databases">
        <title>Whole genome shotgun sequence of Swaminathania salitolerans NBRC 104436.</title>
        <authorList>
            <person name="Hosoyama A."/>
            <person name="Uohara A."/>
            <person name="Ohji S."/>
            <person name="Ichikawa N."/>
        </authorList>
    </citation>
    <scope>NUCLEOTIDE SEQUENCE [LARGE SCALE GENOMIC DNA]</scope>
    <source>
        <strain evidence="3 4">NBRC 104436</strain>
    </source>
</reference>
<accession>A0A511BSG1</accession>
<dbReference type="InterPro" id="IPR036390">
    <property type="entry name" value="WH_DNA-bd_sf"/>
</dbReference>
<comment type="caution">
    <text evidence="3">The sequence shown here is derived from an EMBL/GenBank/DDBJ whole genome shotgun (WGS) entry which is preliminary data.</text>
</comment>
<evidence type="ECO:0000259" key="2">
    <source>
        <dbReference type="Pfam" id="PF21906"/>
    </source>
</evidence>
<evidence type="ECO:0000313" key="3">
    <source>
        <dbReference type="EMBL" id="GEL03225.1"/>
    </source>
</evidence>
<dbReference type="Pfam" id="PF21906">
    <property type="entry name" value="WHD_NrtR"/>
    <property type="match status" value="1"/>
</dbReference>
<dbReference type="PIRSF" id="PIRSF019423">
    <property type="entry name" value="NMN_biosyn"/>
    <property type="match status" value="1"/>
</dbReference>